<keyword evidence="6 9" id="KW-1133">Transmembrane helix</keyword>
<organism evidence="11 12">
    <name type="scientific">Dyella japonica DSM 16301</name>
    <dbReference type="NCBI Taxonomy" id="1440762"/>
    <lineage>
        <taxon>Bacteria</taxon>
        <taxon>Pseudomonadati</taxon>
        <taxon>Pseudomonadota</taxon>
        <taxon>Gammaproteobacteria</taxon>
        <taxon>Lysobacterales</taxon>
        <taxon>Rhodanobacteraceae</taxon>
        <taxon>Dyella</taxon>
    </lineage>
</organism>
<dbReference type="GO" id="GO:0016020">
    <property type="term" value="C:membrane"/>
    <property type="evidence" value="ECO:0007669"/>
    <property type="project" value="UniProtKB-SubCell"/>
</dbReference>
<accession>A0A0G9H552</accession>
<dbReference type="AlphaFoldDB" id="A0A0G9H552"/>
<feature type="transmembrane region" description="Helical" evidence="9">
    <location>
        <begin position="417"/>
        <end position="434"/>
    </location>
</feature>
<evidence type="ECO:0000256" key="9">
    <source>
        <dbReference type="SAM" id="Phobius"/>
    </source>
</evidence>
<evidence type="ECO:0000256" key="8">
    <source>
        <dbReference type="ARBA" id="ARBA00023136"/>
    </source>
</evidence>
<dbReference type="OrthoDB" id="9759690at2"/>
<dbReference type="STRING" id="1440762.Y882_06020"/>
<dbReference type="CDD" id="cd05709">
    <property type="entry name" value="S2P-M50"/>
    <property type="match status" value="1"/>
</dbReference>
<feature type="transmembrane region" description="Helical" evidence="9">
    <location>
        <begin position="145"/>
        <end position="166"/>
    </location>
</feature>
<evidence type="ECO:0000313" key="12">
    <source>
        <dbReference type="Proteomes" id="UP000035481"/>
    </source>
</evidence>
<keyword evidence="5 9" id="KW-0812">Transmembrane</keyword>
<feature type="transmembrane region" description="Helical" evidence="9">
    <location>
        <begin position="245"/>
        <end position="268"/>
    </location>
</feature>
<comment type="cofactor">
    <cofactor evidence="1">
        <name>Zn(2+)</name>
        <dbReference type="ChEBI" id="CHEBI:29105"/>
    </cofactor>
</comment>
<dbReference type="GO" id="GO:0030313">
    <property type="term" value="C:cell envelope"/>
    <property type="evidence" value="ECO:0007669"/>
    <property type="project" value="UniProtKB-SubCell"/>
</dbReference>
<comment type="subcellular location">
    <subcellularLocation>
        <location evidence="3">Cell envelope</location>
    </subcellularLocation>
    <subcellularLocation>
        <location evidence="2">Membrane</location>
        <topology evidence="2">Multi-pass membrane protein</topology>
    </subcellularLocation>
</comment>
<dbReference type="EMBL" id="JPLA01000013">
    <property type="protein sequence ID" value="KLD64965.1"/>
    <property type="molecule type" value="Genomic_DNA"/>
</dbReference>
<feature type="transmembrane region" description="Helical" evidence="9">
    <location>
        <begin position="350"/>
        <end position="373"/>
    </location>
</feature>
<comment type="similarity">
    <text evidence="4">Belongs to the peptidase M50B family.</text>
</comment>
<feature type="domain" description="Peptidase M50" evidence="10">
    <location>
        <begin position="188"/>
        <end position="284"/>
    </location>
</feature>
<dbReference type="RefSeq" id="WP_046970943.1">
    <property type="nucleotide sequence ID" value="NZ_JPLA01000013.1"/>
</dbReference>
<sequence length="698" mass="78406">MESVLDMPLPPLRDDLQLSEASAGREGEPAWVIQDSVVNRFYRIGWLEFECLLRWGSSPREIADDIQAKTTLQPDAEQVWTFGLFLQHNHLLRPGPAAVEQLRKASEGTQWLTWRWWLHHYLFFRIPLLRPERLLRFLAAHTDWLFNRITAAIIIVLSLLGILMVAHQWDEFTHAVVDAFSFEGVLGFALAIIIGKTLHELGHAVVATRLGVRVAHMGIAFVVMWPMLYTDTGEAWKLRSSRQRLAIASAGVLTELTLAGLSTFLWALSEPGTLRNALLYLATTNWALTLALNASPFTRFDGYFILSDLLDVPNLHERASALARVAVRRHVLGLDEPWPEVMDARRRHMLIGFAFVTWVYRFALFLGIAVAVYYFFFKALGIVLFAVEVTWFIGLPIARELRHWWSRRSEVPVRRRMIVFAIIAIILVLIALPWRTQVHAYAVARSAQQQRIFAPFAARIRDIHASGEVAAGTPLVVLEQPDIAIRMRGSQSSLQGYQAQLSSLLAQPGGIDQQSATTERVNVQLEEVASARDEIARLTLRAPFAGRWMDVNPDWKPGQWIKATEPLGVIADPQRWQVDAYVPQEDIYRIQPGAEATFFADGHVGAIHGRVISIASSRSSQLDHAMLSSRYGGPIAVAKKADSDAPSSAFFLVVIQLDGAPYTVRELRGHAQIEGERRSYLMSGLTRLLSAVIKQSGF</sequence>
<evidence type="ECO:0000256" key="1">
    <source>
        <dbReference type="ARBA" id="ARBA00001947"/>
    </source>
</evidence>
<evidence type="ECO:0000313" key="11">
    <source>
        <dbReference type="EMBL" id="KLD64965.1"/>
    </source>
</evidence>
<evidence type="ECO:0000256" key="4">
    <source>
        <dbReference type="ARBA" id="ARBA00007931"/>
    </source>
</evidence>
<evidence type="ECO:0000256" key="5">
    <source>
        <dbReference type="ARBA" id="ARBA00022692"/>
    </source>
</evidence>
<protein>
    <submittedName>
        <fullName evidence="11">Peptidase M50</fullName>
    </submittedName>
</protein>
<feature type="transmembrane region" description="Helical" evidence="9">
    <location>
        <begin position="206"/>
        <end position="225"/>
    </location>
</feature>
<name>A0A0G9H552_9GAMM</name>
<evidence type="ECO:0000256" key="7">
    <source>
        <dbReference type="ARBA" id="ARBA00023054"/>
    </source>
</evidence>
<keyword evidence="8 9" id="KW-0472">Membrane</keyword>
<feature type="transmembrane region" description="Helical" evidence="9">
    <location>
        <begin position="172"/>
        <end position="194"/>
    </location>
</feature>
<gene>
    <name evidence="11" type="ORF">Y882_06020</name>
</gene>
<evidence type="ECO:0000259" key="10">
    <source>
        <dbReference type="Pfam" id="PF02163"/>
    </source>
</evidence>
<dbReference type="Gene3D" id="2.40.30.170">
    <property type="match status" value="1"/>
</dbReference>
<dbReference type="GO" id="GO:0006508">
    <property type="term" value="P:proteolysis"/>
    <property type="evidence" value="ECO:0007669"/>
    <property type="project" value="InterPro"/>
</dbReference>
<dbReference type="PANTHER" id="PTHR32347">
    <property type="entry name" value="EFFLUX SYSTEM COMPONENT YKNX-RELATED"/>
    <property type="match status" value="1"/>
</dbReference>
<feature type="transmembrane region" description="Helical" evidence="9">
    <location>
        <begin position="379"/>
        <end position="397"/>
    </location>
</feature>
<comment type="caution">
    <text evidence="11">The sequence shown here is derived from an EMBL/GenBank/DDBJ whole genome shotgun (WGS) entry which is preliminary data.</text>
</comment>
<dbReference type="Proteomes" id="UP000035481">
    <property type="component" value="Unassembled WGS sequence"/>
</dbReference>
<evidence type="ECO:0000256" key="2">
    <source>
        <dbReference type="ARBA" id="ARBA00004141"/>
    </source>
</evidence>
<dbReference type="PATRIC" id="fig|1440762.4.peg.549"/>
<keyword evidence="7" id="KW-0175">Coiled coil</keyword>
<reference evidence="11 12" key="1">
    <citation type="journal article" date="2015" name="Antonie Van Leeuwenhoek">
        <title>A phylogenomic and molecular marker based taxonomic framework for the order Xanthomonadales: proposal to transfer the families Algiphilaceae and Solimonadaceae to the order Nevskiales ord. nov. and to create a new family within the order Xanthomonadales, the family Rhodanobacteraceae fam. nov., containing the genus Rhodanobacter and its closest relatives.</title>
        <authorList>
            <person name="Naushad S."/>
            <person name="Adeolu M."/>
            <person name="Wong S."/>
            <person name="Sohail M."/>
            <person name="Schellhorn H.E."/>
            <person name="Gupta R.S."/>
        </authorList>
    </citation>
    <scope>NUCLEOTIDE SEQUENCE [LARGE SCALE GENOMIC DNA]</scope>
    <source>
        <strain evidence="11 12">DSM 16301</strain>
    </source>
</reference>
<dbReference type="PANTHER" id="PTHR32347:SF23">
    <property type="entry name" value="BLL5650 PROTEIN"/>
    <property type="match status" value="1"/>
</dbReference>
<dbReference type="InterPro" id="IPR050465">
    <property type="entry name" value="UPF0194_transport"/>
</dbReference>
<proteinExistence type="inferred from homology"/>
<evidence type="ECO:0000256" key="3">
    <source>
        <dbReference type="ARBA" id="ARBA00004196"/>
    </source>
</evidence>
<evidence type="ECO:0000256" key="6">
    <source>
        <dbReference type="ARBA" id="ARBA00022989"/>
    </source>
</evidence>
<dbReference type="Pfam" id="PF02163">
    <property type="entry name" value="Peptidase_M50"/>
    <property type="match status" value="1"/>
</dbReference>
<dbReference type="InterPro" id="IPR008915">
    <property type="entry name" value="Peptidase_M50"/>
</dbReference>